<dbReference type="InterPro" id="IPR009644">
    <property type="entry name" value="FKTN/MNN4/W02B3.4-1"/>
</dbReference>
<name>A0ABR3PI36_9PEZI</name>
<dbReference type="RefSeq" id="XP_069201951.1">
    <property type="nucleotide sequence ID" value="XM_069347344.1"/>
</dbReference>
<comment type="subcellular location">
    <subcellularLocation>
        <location evidence="1">Membrane</location>
        <topology evidence="1">Single-pass membrane protein</topology>
    </subcellularLocation>
</comment>
<accession>A0ABR3PI36</accession>
<keyword evidence="2" id="KW-0812">Transmembrane</keyword>
<reference evidence="8 9" key="1">
    <citation type="submission" date="2024-07" db="EMBL/GenBank/DDBJ databases">
        <title>Draft sequence of the Neodothiora populina.</title>
        <authorList>
            <person name="Drown D.D."/>
            <person name="Schuette U.S."/>
            <person name="Buechlein A.B."/>
            <person name="Rusch D.R."/>
            <person name="Winton L.W."/>
            <person name="Adams G.A."/>
        </authorList>
    </citation>
    <scope>NUCLEOTIDE SEQUENCE [LARGE SCALE GENOMIC DNA]</scope>
    <source>
        <strain evidence="8 9">CPC 39397</strain>
    </source>
</reference>
<dbReference type="Proteomes" id="UP001562354">
    <property type="component" value="Unassembled WGS sequence"/>
</dbReference>
<feature type="chain" id="PRO_5047364826" description="LicD/FKTN/FKRP nucleotidyltransferase domain-containing protein" evidence="6">
    <location>
        <begin position="21"/>
        <end position="337"/>
    </location>
</feature>
<evidence type="ECO:0000256" key="3">
    <source>
        <dbReference type="ARBA" id="ARBA00022989"/>
    </source>
</evidence>
<dbReference type="Pfam" id="PF04991">
    <property type="entry name" value="LicD"/>
    <property type="match status" value="1"/>
</dbReference>
<keyword evidence="6" id="KW-0732">Signal</keyword>
<proteinExistence type="predicted"/>
<evidence type="ECO:0000256" key="4">
    <source>
        <dbReference type="ARBA" id="ARBA00023136"/>
    </source>
</evidence>
<feature type="domain" description="LicD/FKTN/FKRP nucleotidyltransferase" evidence="7">
    <location>
        <begin position="100"/>
        <end position="197"/>
    </location>
</feature>
<evidence type="ECO:0000313" key="9">
    <source>
        <dbReference type="Proteomes" id="UP001562354"/>
    </source>
</evidence>
<dbReference type="PANTHER" id="PTHR15407">
    <property type="entry name" value="FUKUTIN-RELATED"/>
    <property type="match status" value="1"/>
</dbReference>
<dbReference type="InterPro" id="IPR007074">
    <property type="entry name" value="LicD/FKTN/FKRP_NTP_transf"/>
</dbReference>
<comment type="caution">
    <text evidence="8">The sequence shown here is derived from an EMBL/GenBank/DDBJ whole genome shotgun (WGS) entry which is preliminary data.</text>
</comment>
<feature type="region of interest" description="Disordered" evidence="5">
    <location>
        <begin position="313"/>
        <end position="337"/>
    </location>
</feature>
<dbReference type="PANTHER" id="PTHR15407:SF32">
    <property type="entry name" value="PROTEIN (MNN4), PUTATIVE (AFU_ORTHOLOGUE AFUA_1G03790)-RELATED"/>
    <property type="match status" value="1"/>
</dbReference>
<evidence type="ECO:0000256" key="1">
    <source>
        <dbReference type="ARBA" id="ARBA00004167"/>
    </source>
</evidence>
<evidence type="ECO:0000256" key="2">
    <source>
        <dbReference type="ARBA" id="ARBA00022692"/>
    </source>
</evidence>
<protein>
    <recommendedName>
        <fullName evidence="7">LicD/FKTN/FKRP nucleotidyltransferase domain-containing protein</fullName>
    </recommendedName>
</protein>
<evidence type="ECO:0000259" key="7">
    <source>
        <dbReference type="Pfam" id="PF04991"/>
    </source>
</evidence>
<dbReference type="GeneID" id="95980970"/>
<keyword evidence="3" id="KW-1133">Transmembrane helix</keyword>
<gene>
    <name evidence="8" type="ORF">AAFC00_007271</name>
</gene>
<organism evidence="8 9">
    <name type="scientific">Neodothiora populina</name>
    <dbReference type="NCBI Taxonomy" id="2781224"/>
    <lineage>
        <taxon>Eukaryota</taxon>
        <taxon>Fungi</taxon>
        <taxon>Dikarya</taxon>
        <taxon>Ascomycota</taxon>
        <taxon>Pezizomycotina</taxon>
        <taxon>Dothideomycetes</taxon>
        <taxon>Dothideomycetidae</taxon>
        <taxon>Dothideales</taxon>
        <taxon>Dothioraceae</taxon>
        <taxon>Neodothiora</taxon>
    </lineage>
</organism>
<keyword evidence="4" id="KW-0472">Membrane</keyword>
<evidence type="ECO:0000256" key="6">
    <source>
        <dbReference type="SAM" id="SignalP"/>
    </source>
</evidence>
<dbReference type="EMBL" id="JBFMKM010000006">
    <property type="protein sequence ID" value="KAL1305678.1"/>
    <property type="molecule type" value="Genomic_DNA"/>
</dbReference>
<evidence type="ECO:0000313" key="8">
    <source>
        <dbReference type="EMBL" id="KAL1305678.1"/>
    </source>
</evidence>
<feature type="signal peptide" evidence="6">
    <location>
        <begin position="1"/>
        <end position="20"/>
    </location>
</feature>
<sequence length="337" mass="38252">MLSSYTILLAFNTLASSVFGSPFPPPSRRDADFNSVRTRLKHDHSGKGGDDPGKYFHESTFHPHYDGRFAEKPLPYDEKRVHLTALVQTYLSTMNDIGAETWIMHGSLLGWFWNKKIMPWDSDIDVQMSENSMTHLADYYNMTVHHFKLPGVPKGRDYMLEVNPNWINGSITDTLNVIDARWIDTDSGLFIDITTLRPNLTAQEEGHEGYMMCKDKHHYNHSDIFPLRESTFEDIPVKIPYAYTDLLIEEYSHEALAVRDFENHHFDQLTMEWKPISTTSGGKKAPKMSSKDHGFHLPKGISKAALARLYAGRTPGESDVGKPPPPAEEVNTASIIV</sequence>
<keyword evidence="9" id="KW-1185">Reference proteome</keyword>
<evidence type="ECO:0000256" key="5">
    <source>
        <dbReference type="SAM" id="MobiDB-lite"/>
    </source>
</evidence>